<proteinExistence type="predicted"/>
<evidence type="ECO:0000313" key="3">
    <source>
        <dbReference type="Proteomes" id="UP001152087"/>
    </source>
</evidence>
<reference evidence="2" key="1">
    <citation type="submission" date="2022-09" db="EMBL/GenBank/DDBJ databases">
        <title>Fusarium specimens isolated from Avocado Roots.</title>
        <authorList>
            <person name="Stajich J."/>
            <person name="Roper C."/>
            <person name="Heimlech-Rivalta G."/>
        </authorList>
    </citation>
    <scope>NUCLEOTIDE SEQUENCE</scope>
    <source>
        <strain evidence="2">A02</strain>
    </source>
</reference>
<dbReference type="EMBL" id="JAOQAV010000036">
    <property type="protein sequence ID" value="KAJ4182209.1"/>
    <property type="molecule type" value="Genomic_DNA"/>
</dbReference>
<keyword evidence="1" id="KW-1133">Transmembrane helix</keyword>
<accession>A0A9W8UWJ0</accession>
<dbReference type="Proteomes" id="UP001152087">
    <property type="component" value="Unassembled WGS sequence"/>
</dbReference>
<dbReference type="AlphaFoldDB" id="A0A9W8UWJ0"/>
<keyword evidence="1" id="KW-0472">Membrane</keyword>
<organism evidence="2 3">
    <name type="scientific">Fusarium falciforme</name>
    <dbReference type="NCBI Taxonomy" id="195108"/>
    <lineage>
        <taxon>Eukaryota</taxon>
        <taxon>Fungi</taxon>
        <taxon>Dikarya</taxon>
        <taxon>Ascomycota</taxon>
        <taxon>Pezizomycotina</taxon>
        <taxon>Sordariomycetes</taxon>
        <taxon>Hypocreomycetidae</taxon>
        <taxon>Hypocreales</taxon>
        <taxon>Nectriaceae</taxon>
        <taxon>Fusarium</taxon>
        <taxon>Fusarium solani species complex</taxon>
    </lineage>
</organism>
<evidence type="ECO:0000256" key="1">
    <source>
        <dbReference type="SAM" id="Phobius"/>
    </source>
</evidence>
<evidence type="ECO:0000313" key="2">
    <source>
        <dbReference type="EMBL" id="KAJ4182209.1"/>
    </source>
</evidence>
<dbReference type="OrthoDB" id="5096904at2759"/>
<comment type="caution">
    <text evidence="2">The sequence shown here is derived from an EMBL/GenBank/DDBJ whole genome shotgun (WGS) entry which is preliminary data.</text>
</comment>
<feature type="transmembrane region" description="Helical" evidence="1">
    <location>
        <begin position="15"/>
        <end position="32"/>
    </location>
</feature>
<gene>
    <name evidence="2" type="ORF">NW755_010594</name>
</gene>
<keyword evidence="1" id="KW-0812">Transmembrane</keyword>
<protein>
    <submittedName>
        <fullName evidence="2">Uncharacterized protein</fullName>
    </submittedName>
</protein>
<sequence>MLPVTNATTQVGTKVLPVVLAVGGATVAGSLARSQQRLNQFNAAQNKTLAAPDAKFVNVVLESIFA</sequence>
<name>A0A9W8UWJ0_9HYPO</name>
<keyword evidence="3" id="KW-1185">Reference proteome</keyword>